<dbReference type="NCBIfam" id="TIGR00431">
    <property type="entry name" value="TruB"/>
    <property type="match status" value="1"/>
</dbReference>
<comment type="catalytic activity">
    <reaction evidence="1 5">
        <text>uridine(55) in tRNA = pseudouridine(55) in tRNA</text>
        <dbReference type="Rhea" id="RHEA:42532"/>
        <dbReference type="Rhea" id="RHEA-COMP:10101"/>
        <dbReference type="Rhea" id="RHEA-COMP:10102"/>
        <dbReference type="ChEBI" id="CHEBI:65314"/>
        <dbReference type="ChEBI" id="CHEBI:65315"/>
        <dbReference type="EC" id="5.4.99.25"/>
    </reaction>
</comment>
<evidence type="ECO:0000259" key="6">
    <source>
        <dbReference type="Pfam" id="PF01509"/>
    </source>
</evidence>
<dbReference type="Proteomes" id="UP000184088">
    <property type="component" value="Unassembled WGS sequence"/>
</dbReference>
<sequence length="285" mass="31542">MDGFFNVYKPLGMTSFEVVDIIKRQFKVKAGHLGTLDPGATGVLPIAVNAATKAIRHIEQDDKEYVATLVLGIATDTQDRYGNIIDMKPVPDFSLNVIEDTLKRFKGEITQIPPMYSAKKVKGRKLYEMARSGLIVDREPIRVTIYDIILLDYQKPHLIKIKVRCSKGTYIRTLCQDIASSLNTCGHMVSLERVKAGVFESDESIAVDCIRAENLLPIDYPFRSFKKVVVSGEDIKRVLNGGKINVGSCKDVGKVCIYSDKGTFLAVGLESSGFVKVLNVFASRG</sequence>
<dbReference type="Gene3D" id="3.30.2350.10">
    <property type="entry name" value="Pseudouridine synthase"/>
    <property type="match status" value="1"/>
</dbReference>
<dbReference type="Pfam" id="PF16198">
    <property type="entry name" value="TruB_C_2"/>
    <property type="match status" value="1"/>
</dbReference>
<evidence type="ECO:0000256" key="2">
    <source>
        <dbReference type="ARBA" id="ARBA00005642"/>
    </source>
</evidence>
<evidence type="ECO:0000256" key="5">
    <source>
        <dbReference type="HAMAP-Rule" id="MF_01080"/>
    </source>
</evidence>
<evidence type="ECO:0000256" key="1">
    <source>
        <dbReference type="ARBA" id="ARBA00000385"/>
    </source>
</evidence>
<evidence type="ECO:0000313" key="9">
    <source>
        <dbReference type="Proteomes" id="UP000184088"/>
    </source>
</evidence>
<dbReference type="EC" id="5.4.99.25" evidence="5"/>
<dbReference type="Pfam" id="PF01509">
    <property type="entry name" value="TruB_N"/>
    <property type="match status" value="1"/>
</dbReference>
<dbReference type="GO" id="GO:0031119">
    <property type="term" value="P:tRNA pseudouridine synthesis"/>
    <property type="evidence" value="ECO:0007669"/>
    <property type="project" value="UniProtKB-UniRule"/>
</dbReference>
<dbReference type="CDD" id="cd02573">
    <property type="entry name" value="PseudoU_synth_EcTruB"/>
    <property type="match status" value="1"/>
</dbReference>
<dbReference type="InterPro" id="IPR020103">
    <property type="entry name" value="PsdUridine_synth_cat_dom_sf"/>
</dbReference>
<dbReference type="GO" id="GO:1990481">
    <property type="term" value="P:mRNA pseudouridine synthesis"/>
    <property type="evidence" value="ECO:0007669"/>
    <property type="project" value="TreeGrafter"/>
</dbReference>
<feature type="domain" description="Pseudouridine synthase II N-terminal" evidence="6">
    <location>
        <begin position="28"/>
        <end position="171"/>
    </location>
</feature>
<feature type="domain" description="tRNA pseudouridylate synthase B C-terminal" evidence="7">
    <location>
        <begin position="172"/>
        <end position="208"/>
    </location>
</feature>
<dbReference type="InterPro" id="IPR032819">
    <property type="entry name" value="TruB_C"/>
</dbReference>
<gene>
    <name evidence="5" type="primary">truB</name>
    <name evidence="8" type="ORF">SAMN02746089_00889</name>
</gene>
<keyword evidence="3 5" id="KW-0819">tRNA processing</keyword>
<evidence type="ECO:0000313" key="8">
    <source>
        <dbReference type="EMBL" id="SHE84003.1"/>
    </source>
</evidence>
<dbReference type="HAMAP" id="MF_01080">
    <property type="entry name" value="TruB_bact"/>
    <property type="match status" value="1"/>
</dbReference>
<dbReference type="GO" id="GO:0003723">
    <property type="term" value="F:RNA binding"/>
    <property type="evidence" value="ECO:0007669"/>
    <property type="project" value="InterPro"/>
</dbReference>
<dbReference type="PANTHER" id="PTHR13767:SF2">
    <property type="entry name" value="PSEUDOURIDYLATE SYNTHASE TRUB1"/>
    <property type="match status" value="1"/>
</dbReference>
<comment type="function">
    <text evidence="5">Responsible for synthesis of pseudouridine from uracil-55 in the psi GC loop of transfer RNAs.</text>
</comment>
<proteinExistence type="inferred from homology"/>
<evidence type="ECO:0000259" key="7">
    <source>
        <dbReference type="Pfam" id="PF16198"/>
    </source>
</evidence>
<evidence type="ECO:0000256" key="4">
    <source>
        <dbReference type="ARBA" id="ARBA00023235"/>
    </source>
</evidence>
<evidence type="ECO:0000256" key="3">
    <source>
        <dbReference type="ARBA" id="ARBA00022694"/>
    </source>
</evidence>
<name>A0A1M4WSH7_9THEO</name>
<dbReference type="STRING" id="1121256.SAMN02746089_00889"/>
<accession>A0A1M4WSH7</accession>
<organism evidence="8 9">
    <name type="scientific">Caldanaerobius fijiensis DSM 17918</name>
    <dbReference type="NCBI Taxonomy" id="1121256"/>
    <lineage>
        <taxon>Bacteria</taxon>
        <taxon>Bacillati</taxon>
        <taxon>Bacillota</taxon>
        <taxon>Clostridia</taxon>
        <taxon>Thermoanaerobacterales</taxon>
        <taxon>Thermoanaerobacteraceae</taxon>
        <taxon>Caldanaerobius</taxon>
    </lineage>
</organism>
<dbReference type="EMBL" id="FQVH01000006">
    <property type="protein sequence ID" value="SHE84003.1"/>
    <property type="molecule type" value="Genomic_DNA"/>
</dbReference>
<keyword evidence="9" id="KW-1185">Reference proteome</keyword>
<dbReference type="SUPFAM" id="SSF55120">
    <property type="entry name" value="Pseudouridine synthase"/>
    <property type="match status" value="1"/>
</dbReference>
<reference evidence="8 9" key="1">
    <citation type="submission" date="2016-11" db="EMBL/GenBank/DDBJ databases">
        <authorList>
            <person name="Jaros S."/>
            <person name="Januszkiewicz K."/>
            <person name="Wedrychowicz H."/>
        </authorList>
    </citation>
    <scope>NUCLEOTIDE SEQUENCE [LARGE SCALE GENOMIC DNA]</scope>
    <source>
        <strain evidence="8 9">DSM 17918</strain>
    </source>
</reference>
<dbReference type="AlphaFoldDB" id="A0A1M4WSH7"/>
<keyword evidence="4 5" id="KW-0413">Isomerase</keyword>
<dbReference type="InterPro" id="IPR014780">
    <property type="entry name" value="tRNA_psdUridine_synth_TruB"/>
</dbReference>
<dbReference type="GO" id="GO:0160148">
    <property type="term" value="F:tRNA pseudouridine(55) synthase activity"/>
    <property type="evidence" value="ECO:0007669"/>
    <property type="project" value="UniProtKB-EC"/>
</dbReference>
<protein>
    <recommendedName>
        <fullName evidence="5">tRNA pseudouridine synthase B</fullName>
        <ecNumber evidence="5">5.4.99.25</ecNumber>
    </recommendedName>
    <alternativeName>
        <fullName evidence="5">tRNA pseudouridine(55) synthase</fullName>
        <shortName evidence="5">Psi55 synthase</shortName>
    </alternativeName>
    <alternativeName>
        <fullName evidence="5">tRNA pseudouridylate synthase</fullName>
    </alternativeName>
    <alternativeName>
        <fullName evidence="5">tRNA-uridine isomerase</fullName>
    </alternativeName>
</protein>
<dbReference type="InterPro" id="IPR002501">
    <property type="entry name" value="PsdUridine_synth_N"/>
</dbReference>
<feature type="active site" description="Nucleophile" evidence="5">
    <location>
        <position position="37"/>
    </location>
</feature>
<dbReference type="PANTHER" id="PTHR13767">
    <property type="entry name" value="TRNA-PSEUDOURIDINE SYNTHASE"/>
    <property type="match status" value="1"/>
</dbReference>
<comment type="similarity">
    <text evidence="2 5">Belongs to the pseudouridine synthase TruB family. Type 1 subfamily.</text>
</comment>